<sequence>MELIDGQLLKWSEDGNVDLSELTQELSDYRRRIGYSEFPRNGSAYLQGLVAIYVLFRDRVASDSEVEAHNGGPVRVRMQGSEADVFEAFCRKYGVSDALMFIIGRAFDVHSGYAESGVNDGLQPLGVFLAMLDRGLDEHEKNYQSHSLSIALVNALEVNSLRIQEWRQSYYSSLDRGESRQQLRSSPELNLVMEAAKELSEQLSAGKSLAARHLLGALLAYFEGFAGREEPGLETIAVDPAVIRSVLNTHLSLYQETEPLDHWTTVLGSLMAGRKIPPNVGSELHVAREAGSEERCLNVDDYAAALAELFSRADAGEFCFAVYGHWGRGKTFLMKCTEEVLSKLNKAYRVIRFSAWKYPTAPEVWVHLYETIAKEAFDKPWSVAYPNIIRTSIISRGGWGLLRAYGLFAIGLVPFFSRLGFAAEVLDTALLLVGLTGVIWLWSVIHGVQRTGARLAKEYLSPARHAEKLGLQATIGADLQALLAGWMPGKSLPRAFVMGYWAITCIVLIGTFLRLTELGSLAMWRELWGWANVFGWSQWGAGIVDIALAILAFILFDWIQSGGQSPQRILLIVDDLDRCAPQHLLSVMESIKLLIEEPQISCRLQAAMLVEEEILKHAIFEKYGALADPRRSEALKLSYTADRLMRENIEKLFTASLRLPQLSKDDLRAVIRAFAGRGRQIQSRFEAFKKNIQILQDRANDKPSTEMPDGQKPTYYPKIVRGEVVYHEGKPETTFRPATPQEVRHQEESLSKFREKATPILSRAGEILAEMDRILPTGASYRAKEREALRAASIQVLEDDEADAVLQVLADEGIKLRDSLGPRSIRAFLFRYQFARLLLTRLGMDWSATDLARELASQVLTDQSGRADKIPLPINASASADERLRRIVEQVC</sequence>
<feature type="domain" description="KAP NTPase" evidence="2">
    <location>
        <begin position="566"/>
        <end position="627"/>
    </location>
</feature>
<feature type="transmembrane region" description="Helical" evidence="1">
    <location>
        <begin position="536"/>
        <end position="559"/>
    </location>
</feature>
<evidence type="ECO:0000256" key="1">
    <source>
        <dbReference type="SAM" id="Phobius"/>
    </source>
</evidence>
<feature type="transmembrane region" description="Helical" evidence="1">
    <location>
        <begin position="400"/>
        <end position="417"/>
    </location>
</feature>
<dbReference type="Proteomes" id="UP000289546">
    <property type="component" value="Unassembled WGS sequence"/>
</dbReference>
<keyword evidence="1" id="KW-1133">Transmembrane helix</keyword>
<dbReference type="EMBL" id="LBJQ01000060">
    <property type="protein sequence ID" value="RXH31120.1"/>
    <property type="molecule type" value="Genomic_DNA"/>
</dbReference>
<dbReference type="InterPro" id="IPR027417">
    <property type="entry name" value="P-loop_NTPase"/>
</dbReference>
<feature type="transmembrane region" description="Helical" evidence="1">
    <location>
        <begin position="429"/>
        <end position="448"/>
    </location>
</feature>
<gene>
    <name evidence="3" type="ORF">XH99_10985</name>
</gene>
<protein>
    <recommendedName>
        <fullName evidence="2">KAP NTPase domain-containing protein</fullName>
    </recommendedName>
</protein>
<dbReference type="SUPFAM" id="SSF52540">
    <property type="entry name" value="P-loop containing nucleoside triphosphate hydrolases"/>
    <property type="match status" value="1"/>
</dbReference>
<accession>A0A4Q0S6N9</accession>
<keyword evidence="1" id="KW-0812">Transmembrane</keyword>
<reference evidence="3 4" key="1">
    <citation type="submission" date="2015-04" db="EMBL/GenBank/DDBJ databases">
        <title>Comparative genomics of rhizobia nodulating Arachis hypogaea in China.</title>
        <authorList>
            <person name="Li Y."/>
        </authorList>
    </citation>
    <scope>NUCLEOTIDE SEQUENCE [LARGE SCALE GENOMIC DNA]</scope>
    <source>
        <strain evidence="3 4">CCBAU 51757</strain>
    </source>
</reference>
<evidence type="ECO:0000259" key="2">
    <source>
        <dbReference type="Pfam" id="PF07693"/>
    </source>
</evidence>
<organism evidence="3 4">
    <name type="scientific">Bradyrhizobium nanningense</name>
    <dbReference type="NCBI Taxonomy" id="1325118"/>
    <lineage>
        <taxon>Bacteria</taxon>
        <taxon>Pseudomonadati</taxon>
        <taxon>Pseudomonadota</taxon>
        <taxon>Alphaproteobacteria</taxon>
        <taxon>Hyphomicrobiales</taxon>
        <taxon>Nitrobacteraceae</taxon>
        <taxon>Bradyrhizobium</taxon>
    </lineage>
</organism>
<dbReference type="InterPro" id="IPR011646">
    <property type="entry name" value="KAP_P-loop"/>
</dbReference>
<evidence type="ECO:0000313" key="4">
    <source>
        <dbReference type="Proteomes" id="UP000289546"/>
    </source>
</evidence>
<keyword evidence="1" id="KW-0472">Membrane</keyword>
<name>A0A4Q0S6N9_9BRAD</name>
<dbReference type="Pfam" id="PF07693">
    <property type="entry name" value="KAP_NTPase"/>
    <property type="match status" value="2"/>
</dbReference>
<feature type="transmembrane region" description="Helical" evidence="1">
    <location>
        <begin position="495"/>
        <end position="516"/>
    </location>
</feature>
<comment type="caution">
    <text evidence="3">The sequence shown here is derived from an EMBL/GenBank/DDBJ whole genome shotgun (WGS) entry which is preliminary data.</text>
</comment>
<dbReference type="AlphaFoldDB" id="A0A4Q0S6N9"/>
<feature type="domain" description="KAP NTPase" evidence="2">
    <location>
        <begin position="300"/>
        <end position="375"/>
    </location>
</feature>
<evidence type="ECO:0000313" key="3">
    <source>
        <dbReference type="EMBL" id="RXH31120.1"/>
    </source>
</evidence>
<proteinExistence type="predicted"/>
<keyword evidence="4" id="KW-1185">Reference proteome</keyword>